<evidence type="ECO:0000256" key="3">
    <source>
        <dbReference type="ARBA" id="ARBA00022960"/>
    </source>
</evidence>
<evidence type="ECO:0000256" key="1">
    <source>
        <dbReference type="ARBA" id="ARBA00004752"/>
    </source>
</evidence>
<protein>
    <recommendedName>
        <fullName evidence="6">L,D-TPase catalytic domain-containing protein</fullName>
    </recommendedName>
</protein>
<feature type="domain" description="L,D-TPase catalytic" evidence="6">
    <location>
        <begin position="1"/>
        <end position="78"/>
    </location>
</feature>
<reference evidence="7" key="1">
    <citation type="submission" date="2019-08" db="EMBL/GenBank/DDBJ databases">
        <authorList>
            <person name="Kucharzyk K."/>
            <person name="Murdoch R.W."/>
            <person name="Higgins S."/>
            <person name="Loffler F."/>
        </authorList>
    </citation>
    <scope>NUCLEOTIDE SEQUENCE</scope>
</reference>
<evidence type="ECO:0000259" key="6">
    <source>
        <dbReference type="PROSITE" id="PS52029"/>
    </source>
</evidence>
<dbReference type="GO" id="GO:0005576">
    <property type="term" value="C:extracellular region"/>
    <property type="evidence" value="ECO:0007669"/>
    <property type="project" value="TreeGrafter"/>
</dbReference>
<dbReference type="GO" id="GO:0016740">
    <property type="term" value="F:transferase activity"/>
    <property type="evidence" value="ECO:0007669"/>
    <property type="project" value="UniProtKB-KW"/>
</dbReference>
<dbReference type="EMBL" id="VSSQ01077059">
    <property type="protein sequence ID" value="MPN27242.1"/>
    <property type="molecule type" value="Genomic_DNA"/>
</dbReference>
<dbReference type="CDD" id="cd16913">
    <property type="entry name" value="YkuD_like"/>
    <property type="match status" value="1"/>
</dbReference>
<keyword evidence="4" id="KW-0573">Peptidoglycan synthesis</keyword>
<dbReference type="GO" id="GO:0071972">
    <property type="term" value="F:peptidoglycan L,D-transpeptidase activity"/>
    <property type="evidence" value="ECO:0007669"/>
    <property type="project" value="TreeGrafter"/>
</dbReference>
<dbReference type="UniPathway" id="UPA00219"/>
<dbReference type="PROSITE" id="PS52029">
    <property type="entry name" value="LD_TPASE"/>
    <property type="match status" value="1"/>
</dbReference>
<evidence type="ECO:0000313" key="7">
    <source>
        <dbReference type="EMBL" id="MPN27242.1"/>
    </source>
</evidence>
<keyword evidence="3" id="KW-0133">Cell shape</keyword>
<keyword evidence="2" id="KW-0808">Transferase</keyword>
<accession>A0A645GMZ1</accession>
<dbReference type="GO" id="GO:0008360">
    <property type="term" value="P:regulation of cell shape"/>
    <property type="evidence" value="ECO:0007669"/>
    <property type="project" value="UniProtKB-KW"/>
</dbReference>
<organism evidence="7">
    <name type="scientific">bioreactor metagenome</name>
    <dbReference type="NCBI Taxonomy" id="1076179"/>
    <lineage>
        <taxon>unclassified sequences</taxon>
        <taxon>metagenomes</taxon>
        <taxon>ecological metagenomes</taxon>
    </lineage>
</organism>
<dbReference type="PANTHER" id="PTHR30582:SF33">
    <property type="entry name" value="EXPORTED PROTEIN"/>
    <property type="match status" value="1"/>
</dbReference>
<dbReference type="PANTHER" id="PTHR30582">
    <property type="entry name" value="L,D-TRANSPEPTIDASE"/>
    <property type="match status" value="1"/>
</dbReference>
<dbReference type="GO" id="GO:0071555">
    <property type="term" value="P:cell wall organization"/>
    <property type="evidence" value="ECO:0007669"/>
    <property type="project" value="UniProtKB-KW"/>
</dbReference>
<dbReference type="InterPro" id="IPR038063">
    <property type="entry name" value="Transpep_catalytic_dom"/>
</dbReference>
<dbReference type="Gene3D" id="2.40.440.10">
    <property type="entry name" value="L,D-transpeptidase catalytic domain-like"/>
    <property type="match status" value="1"/>
</dbReference>
<keyword evidence="5" id="KW-0961">Cell wall biogenesis/degradation</keyword>
<evidence type="ECO:0000256" key="2">
    <source>
        <dbReference type="ARBA" id="ARBA00022679"/>
    </source>
</evidence>
<gene>
    <name evidence="7" type="ORF">SDC9_174670</name>
</gene>
<sequence>MLNYKEKDSTLRGANYEAEVTYWMPFNGNIGIHDASWRYSFGGEIYKNNGTHGCVNAPKYLAKTIFENIEPGTPIICYEEEKLN</sequence>
<evidence type="ECO:0000256" key="4">
    <source>
        <dbReference type="ARBA" id="ARBA00022984"/>
    </source>
</evidence>
<evidence type="ECO:0000256" key="5">
    <source>
        <dbReference type="ARBA" id="ARBA00023316"/>
    </source>
</evidence>
<comment type="caution">
    <text evidence="7">The sequence shown here is derived from an EMBL/GenBank/DDBJ whole genome shotgun (WGS) entry which is preliminary data.</text>
</comment>
<name>A0A645GMZ1_9ZZZZ</name>
<dbReference type="InterPro" id="IPR050979">
    <property type="entry name" value="LD-transpeptidase"/>
</dbReference>
<dbReference type="Pfam" id="PF03734">
    <property type="entry name" value="YkuD"/>
    <property type="match status" value="1"/>
</dbReference>
<dbReference type="GO" id="GO:0018104">
    <property type="term" value="P:peptidoglycan-protein cross-linking"/>
    <property type="evidence" value="ECO:0007669"/>
    <property type="project" value="TreeGrafter"/>
</dbReference>
<dbReference type="InterPro" id="IPR005490">
    <property type="entry name" value="LD_TPept_cat_dom"/>
</dbReference>
<dbReference type="SUPFAM" id="SSF141523">
    <property type="entry name" value="L,D-transpeptidase catalytic domain-like"/>
    <property type="match status" value="1"/>
</dbReference>
<comment type="pathway">
    <text evidence="1">Cell wall biogenesis; peptidoglycan biosynthesis.</text>
</comment>
<dbReference type="AlphaFoldDB" id="A0A645GMZ1"/>
<proteinExistence type="predicted"/>